<dbReference type="PANTHER" id="PTHR19288:SF93">
    <property type="entry name" value="FI11325P-RELATED"/>
    <property type="match status" value="1"/>
</dbReference>
<sequence>MAPEKTTGNRLLDSYDVFLFDADGVLWLGDQVIPGAVDAINKLIDLGKQVLVITNNSTKTSDQFAQKISKLGFKKLSASKVISPAMVVSEYLTLDPRSKELPVYLIGTKNLESMINAAGIKTFGTGADNLDSDVNGFVESIDLSRKVFAVVTSYDPHFNYVKLTKAVNYIKDPDVQFIATNEDKTFPTSVPGMIVPGAGSSSLSVRAISGRTPVVMGKPHSSMFEYISRNFNINPNRTLMVGDRCDTDIWFGNSNNLDTLLVLTGVHDLAYVGSIENDKDLVPKYYADSINVFLE</sequence>
<dbReference type="OrthoDB" id="413953at2759"/>
<name>A0A1I7RH25_BURXY</name>
<dbReference type="GO" id="GO:0046872">
    <property type="term" value="F:metal ion binding"/>
    <property type="evidence" value="ECO:0007669"/>
    <property type="project" value="UniProtKB-KW"/>
</dbReference>
<evidence type="ECO:0000313" key="8">
    <source>
        <dbReference type="Proteomes" id="UP000659654"/>
    </source>
</evidence>
<dbReference type="SUPFAM" id="SSF56784">
    <property type="entry name" value="HAD-like"/>
    <property type="match status" value="1"/>
</dbReference>
<feature type="binding site" evidence="5">
    <location>
        <position position="23"/>
    </location>
    <ligand>
        <name>Mg(2+)</name>
        <dbReference type="ChEBI" id="CHEBI:18420"/>
    </ligand>
</feature>
<dbReference type="Proteomes" id="UP000095284">
    <property type="component" value="Unplaced"/>
</dbReference>
<feature type="binding site" evidence="5">
    <location>
        <position position="21"/>
    </location>
    <ligand>
        <name>Mg(2+)</name>
        <dbReference type="ChEBI" id="CHEBI:18420"/>
    </ligand>
</feature>
<feature type="active site" description="Nucleophile" evidence="3">
    <location>
        <position position="21"/>
    </location>
</feature>
<reference evidence="9" key="1">
    <citation type="submission" date="2016-11" db="UniProtKB">
        <authorList>
            <consortium name="WormBaseParasite"/>
        </authorList>
    </citation>
    <scope>IDENTIFICATION</scope>
</reference>
<proteinExistence type="inferred from homology"/>
<reference evidence="6" key="2">
    <citation type="submission" date="2020-09" db="EMBL/GenBank/DDBJ databases">
        <authorList>
            <person name="Kikuchi T."/>
        </authorList>
    </citation>
    <scope>NUCLEOTIDE SEQUENCE</scope>
    <source>
        <strain evidence="6">Ka4C1</strain>
    </source>
</reference>
<keyword evidence="5" id="KW-0460">Magnesium</keyword>
<dbReference type="GO" id="GO:0016791">
    <property type="term" value="F:phosphatase activity"/>
    <property type="evidence" value="ECO:0007669"/>
    <property type="project" value="InterPro"/>
</dbReference>
<dbReference type="EMBL" id="CAJFCV020000004">
    <property type="protein sequence ID" value="CAG9116000.1"/>
    <property type="molecule type" value="Genomic_DNA"/>
</dbReference>
<organism evidence="7 9">
    <name type="scientific">Bursaphelenchus xylophilus</name>
    <name type="common">Pinewood nematode worm</name>
    <name type="synonym">Aphelenchoides xylophilus</name>
    <dbReference type="NCBI Taxonomy" id="6326"/>
    <lineage>
        <taxon>Eukaryota</taxon>
        <taxon>Metazoa</taxon>
        <taxon>Ecdysozoa</taxon>
        <taxon>Nematoda</taxon>
        <taxon>Chromadorea</taxon>
        <taxon>Rhabditida</taxon>
        <taxon>Tylenchina</taxon>
        <taxon>Tylenchomorpha</taxon>
        <taxon>Aphelenchoidea</taxon>
        <taxon>Aphelenchoididae</taxon>
        <taxon>Bursaphelenchus</taxon>
    </lineage>
</organism>
<evidence type="ECO:0000313" key="7">
    <source>
        <dbReference type="Proteomes" id="UP000095284"/>
    </source>
</evidence>
<feature type="binding site" evidence="4">
    <location>
        <position position="218"/>
    </location>
    <ligand>
        <name>substrate</name>
    </ligand>
</feature>
<dbReference type="InterPro" id="IPR036412">
    <property type="entry name" value="HAD-like_sf"/>
</dbReference>
<comment type="cofactor">
    <cofactor evidence="5">
        <name>Mg(2+)</name>
        <dbReference type="ChEBI" id="CHEBI:18420"/>
    </cofactor>
    <text evidence="5">Divalent metal ions. Mg(2+) is the most effective.</text>
</comment>
<dbReference type="Pfam" id="PF13344">
    <property type="entry name" value="Hydrolase_6"/>
    <property type="match status" value="1"/>
</dbReference>
<keyword evidence="1 2" id="KW-0378">Hydrolase</keyword>
<feature type="active site" description="Proton donor" evidence="3">
    <location>
        <position position="23"/>
    </location>
</feature>
<protein>
    <submittedName>
        <fullName evidence="6">(pine wood nematode) hypothetical protein</fullName>
    </submittedName>
</protein>
<dbReference type="AlphaFoldDB" id="A0A1I7RH25"/>
<dbReference type="Proteomes" id="UP000659654">
    <property type="component" value="Unassembled WGS sequence"/>
</dbReference>
<dbReference type="PIRSF" id="PIRSF000915">
    <property type="entry name" value="PGP-type_phosphatase"/>
    <property type="match status" value="1"/>
</dbReference>
<dbReference type="GO" id="GO:0005737">
    <property type="term" value="C:cytoplasm"/>
    <property type="evidence" value="ECO:0007669"/>
    <property type="project" value="TreeGrafter"/>
</dbReference>
<evidence type="ECO:0000256" key="4">
    <source>
        <dbReference type="PIRSR" id="PIRSR000915-2"/>
    </source>
</evidence>
<dbReference type="InterPro" id="IPR006349">
    <property type="entry name" value="PGP_euk"/>
</dbReference>
<dbReference type="Proteomes" id="UP000582659">
    <property type="component" value="Unassembled WGS sequence"/>
</dbReference>
<accession>A0A1I7RH25</accession>
<dbReference type="Pfam" id="PF13242">
    <property type="entry name" value="Hydrolase_like"/>
    <property type="match status" value="1"/>
</dbReference>
<evidence type="ECO:0000313" key="9">
    <source>
        <dbReference type="WBParaSite" id="BXY_0000200.1"/>
    </source>
</evidence>
<dbReference type="eggNOG" id="KOG2882">
    <property type="taxonomic scope" value="Eukaryota"/>
</dbReference>
<keyword evidence="5" id="KW-0479">Metal-binding</keyword>
<evidence type="ECO:0000313" key="6">
    <source>
        <dbReference type="EMBL" id="CAD5226599.1"/>
    </source>
</evidence>
<keyword evidence="8" id="KW-1185">Reference proteome</keyword>
<evidence type="ECO:0000256" key="2">
    <source>
        <dbReference type="PIRNR" id="PIRNR000915"/>
    </source>
</evidence>
<evidence type="ECO:0000256" key="3">
    <source>
        <dbReference type="PIRSR" id="PIRSR000915-1"/>
    </source>
</evidence>
<dbReference type="InterPro" id="IPR006357">
    <property type="entry name" value="HAD-SF_hydro_IIA"/>
</dbReference>
<dbReference type="SMR" id="A0A1I7RH25"/>
<dbReference type="PANTHER" id="PTHR19288">
    <property type="entry name" value="4-NITROPHENYLPHOSPHATASE-RELATED"/>
    <property type="match status" value="1"/>
</dbReference>
<gene>
    <name evidence="6" type="ORF">BXYJ_LOCUS9144</name>
</gene>
<dbReference type="InterPro" id="IPR023214">
    <property type="entry name" value="HAD_sf"/>
</dbReference>
<dbReference type="EMBL" id="CAJFDI010000004">
    <property type="protein sequence ID" value="CAD5226599.1"/>
    <property type="molecule type" value="Genomic_DNA"/>
</dbReference>
<evidence type="ECO:0000256" key="1">
    <source>
        <dbReference type="ARBA" id="ARBA00022801"/>
    </source>
</evidence>
<dbReference type="NCBIfam" id="TIGR01452">
    <property type="entry name" value="PGP_euk"/>
    <property type="match status" value="1"/>
</dbReference>
<dbReference type="Gene3D" id="3.40.50.1000">
    <property type="entry name" value="HAD superfamily/HAD-like"/>
    <property type="match status" value="2"/>
</dbReference>
<dbReference type="NCBIfam" id="TIGR01460">
    <property type="entry name" value="HAD-SF-IIA"/>
    <property type="match status" value="1"/>
</dbReference>
<dbReference type="WBParaSite" id="BXY_0000200.1">
    <property type="protein sequence ID" value="BXY_0000200.1"/>
    <property type="gene ID" value="BXY_0000200"/>
</dbReference>
<comment type="similarity">
    <text evidence="2">Belongs to the HAD-like hydrolase superfamily.</text>
</comment>
<feature type="binding site" evidence="5">
    <location>
        <position position="243"/>
    </location>
    <ligand>
        <name>Mg(2+)</name>
        <dbReference type="ChEBI" id="CHEBI:18420"/>
    </ligand>
</feature>
<evidence type="ECO:0000256" key="5">
    <source>
        <dbReference type="PIRSR" id="PIRSR000915-3"/>
    </source>
</evidence>